<organism evidence="2">
    <name type="scientific">Ditylum brightwellii</name>
    <dbReference type="NCBI Taxonomy" id="49249"/>
    <lineage>
        <taxon>Eukaryota</taxon>
        <taxon>Sar</taxon>
        <taxon>Stramenopiles</taxon>
        <taxon>Ochrophyta</taxon>
        <taxon>Bacillariophyta</taxon>
        <taxon>Mediophyceae</taxon>
        <taxon>Lithodesmiophycidae</taxon>
        <taxon>Lithodesmiales</taxon>
        <taxon>Lithodesmiaceae</taxon>
        <taxon>Ditylum</taxon>
    </lineage>
</organism>
<accession>A0A7S2EC84</accession>
<name>A0A7S2EC84_9STRA</name>
<dbReference type="InterPro" id="IPR029058">
    <property type="entry name" value="AB_hydrolase_fold"/>
</dbReference>
<gene>
    <name evidence="2" type="ORF">DBRI1063_LOCUS9934</name>
</gene>
<dbReference type="EMBL" id="HBGN01015475">
    <property type="protein sequence ID" value="CAD9327894.1"/>
    <property type="molecule type" value="Transcribed_RNA"/>
</dbReference>
<dbReference type="AlphaFoldDB" id="A0A7S2EC84"/>
<keyword evidence="1" id="KW-0732">Signal</keyword>
<evidence type="ECO:0000313" key="2">
    <source>
        <dbReference type="EMBL" id="CAD9327894.1"/>
    </source>
</evidence>
<evidence type="ECO:0008006" key="3">
    <source>
        <dbReference type="Google" id="ProtNLM"/>
    </source>
</evidence>
<feature type="chain" id="PRO_5030739498" description="Feruloyl esterase" evidence="1">
    <location>
        <begin position="22"/>
        <end position="382"/>
    </location>
</feature>
<reference evidence="2" key="1">
    <citation type="submission" date="2021-01" db="EMBL/GenBank/DDBJ databases">
        <authorList>
            <person name="Corre E."/>
            <person name="Pelletier E."/>
            <person name="Niang G."/>
            <person name="Scheremetjew M."/>
            <person name="Finn R."/>
            <person name="Kale V."/>
            <person name="Holt S."/>
            <person name="Cochrane G."/>
            <person name="Meng A."/>
            <person name="Brown T."/>
            <person name="Cohen L."/>
        </authorList>
    </citation>
    <scope>NUCLEOTIDE SEQUENCE</scope>
    <source>
        <strain evidence="2">Pop2</strain>
    </source>
</reference>
<sequence>MKFTSFRTVIGAAFLSSAVVANTPDLCTADIEGLRQLRPSECDPTGRVGPDIQVGSTIYNNDEAHFVIGSPRVGGKKREGFNGSINVYLPGTTDWPALSSCLLQAVASNGVPTIGLTYGYLSRGDGFRNTRCASLPSTDDVVECLTEQHNDAIYGGTYGADRTYNDAEFWKPVDARDSIAGRLGLLLAELDSLYPDEGWDRFYKAGGAYPDSLPMPKWGKITFSGHSQGAGHAAYLAATRLVHGAVLISGPQDECEGCPEGTKFWIDDTFLSTKITAFAHGDSTETFLEPTLPLMKDNWSRMGTWPAPLQVQNVDSYINYDVCKAPIVSSLEPSSTSPCGRKGHCATALDDSSPVLSNTAGDNVYIYGIDVWANVANVDQCY</sequence>
<proteinExistence type="predicted"/>
<feature type="signal peptide" evidence="1">
    <location>
        <begin position="1"/>
        <end position="21"/>
    </location>
</feature>
<dbReference type="SUPFAM" id="SSF53474">
    <property type="entry name" value="alpha/beta-Hydrolases"/>
    <property type="match status" value="1"/>
</dbReference>
<evidence type="ECO:0000256" key="1">
    <source>
        <dbReference type="SAM" id="SignalP"/>
    </source>
</evidence>
<protein>
    <recommendedName>
        <fullName evidence="3">Feruloyl esterase</fullName>
    </recommendedName>
</protein>